<dbReference type="InterPro" id="IPR052925">
    <property type="entry name" value="Phage_Integrase-like_Recomb"/>
</dbReference>
<dbReference type="InterPro" id="IPR010998">
    <property type="entry name" value="Integrase_recombinase_N"/>
</dbReference>
<name>A0AAN6G3Q6_9BASI</name>
<dbReference type="AlphaFoldDB" id="A0AAN6G3Q6"/>
<dbReference type="GO" id="GO:0003677">
    <property type="term" value="F:DNA binding"/>
    <property type="evidence" value="ECO:0007669"/>
    <property type="project" value="UniProtKB-KW"/>
</dbReference>
<dbReference type="PANTHER" id="PTHR34605">
    <property type="entry name" value="PHAGE_INTEGRASE DOMAIN-CONTAINING PROTEIN"/>
    <property type="match status" value="1"/>
</dbReference>
<organism evidence="2 3">
    <name type="scientific">Tilletia horrida</name>
    <dbReference type="NCBI Taxonomy" id="155126"/>
    <lineage>
        <taxon>Eukaryota</taxon>
        <taxon>Fungi</taxon>
        <taxon>Dikarya</taxon>
        <taxon>Basidiomycota</taxon>
        <taxon>Ustilaginomycotina</taxon>
        <taxon>Exobasidiomycetes</taxon>
        <taxon>Tilletiales</taxon>
        <taxon>Tilletiaceae</taxon>
        <taxon>Tilletia</taxon>
    </lineage>
</organism>
<evidence type="ECO:0000256" key="1">
    <source>
        <dbReference type="ARBA" id="ARBA00023125"/>
    </source>
</evidence>
<sequence length="313" mass="34734">METLLLPLAASAPVAPVPVEAVWTSLAADNQLSVPMTEEQARLHEDVVDVPLLMTPAKHLLQLAHGSTDLAVAKESSSLVWKSVQHSSRAAYGRDVIAYLVWCEEVGVPIHFRFPAARNYLVFYLIRDMSKLRPATIENRFNALMFWHHVQRMPWALDKAEAKALRKAARVEGLPPLEPRRPVRLNDLMAIVQHHKPSDAAHVAVVAAAFLAFFAMCRPGELTTAVAKRPHKNRSRWTDWVEDPTSAGSGIASFSLRLRSDKTHGKAGFNRMAAEQRRIPELCPVRAVRRHLAVNAPAAGEDPEQCGAFSYLS</sequence>
<dbReference type="EMBL" id="JAPDMQ010001064">
    <property type="protein sequence ID" value="KAK0519168.1"/>
    <property type="molecule type" value="Genomic_DNA"/>
</dbReference>
<evidence type="ECO:0000313" key="3">
    <source>
        <dbReference type="Proteomes" id="UP001176521"/>
    </source>
</evidence>
<keyword evidence="1" id="KW-0238">DNA-binding</keyword>
<protein>
    <submittedName>
        <fullName evidence="2">Uncharacterized protein</fullName>
    </submittedName>
</protein>
<keyword evidence="3" id="KW-1185">Reference proteome</keyword>
<reference evidence="2" key="1">
    <citation type="journal article" date="2023" name="PhytoFront">
        <title>Draft Genome Resources of Seven Strains of Tilletia horrida, Causal Agent of Kernel Smut of Rice.</title>
        <authorList>
            <person name="Khanal S."/>
            <person name="Antony Babu S."/>
            <person name="Zhou X.G."/>
        </authorList>
    </citation>
    <scope>NUCLEOTIDE SEQUENCE</scope>
    <source>
        <strain evidence="2">TX3</strain>
    </source>
</reference>
<proteinExistence type="predicted"/>
<dbReference type="PANTHER" id="PTHR34605:SF3">
    <property type="entry name" value="P CELL-TYPE AGGLUTINATION PROTEIN MAP4-LIKE-RELATED"/>
    <property type="match status" value="1"/>
</dbReference>
<accession>A0AAN6G3Q6</accession>
<gene>
    <name evidence="2" type="ORF">OC842_007534</name>
</gene>
<dbReference type="Proteomes" id="UP001176521">
    <property type="component" value="Unassembled WGS sequence"/>
</dbReference>
<dbReference type="Gene3D" id="1.10.150.130">
    <property type="match status" value="1"/>
</dbReference>
<evidence type="ECO:0000313" key="2">
    <source>
        <dbReference type="EMBL" id="KAK0519168.1"/>
    </source>
</evidence>
<comment type="caution">
    <text evidence="2">The sequence shown here is derived from an EMBL/GenBank/DDBJ whole genome shotgun (WGS) entry which is preliminary data.</text>
</comment>
<dbReference type="SUPFAM" id="SSF47823">
    <property type="entry name" value="lambda integrase-like, N-terminal domain"/>
    <property type="match status" value="1"/>
</dbReference>